<accession>A0ABP7PX04</accession>
<comment type="caution">
    <text evidence="1">The sequence shown here is derived from an EMBL/GenBank/DDBJ whole genome shotgun (WGS) entry which is preliminary data.</text>
</comment>
<name>A0ABP7PX04_9SPHI</name>
<gene>
    <name evidence="1" type="ORF">GCM10022210_23470</name>
</gene>
<sequence length="80" mass="8921">MLIVPLFVKEVLLAAKVNVVAFCCVIVPVLFNEPLAKFISELAVIIPELENELPPLPFRLMGYVVVTIVPELVRVHPYPP</sequence>
<dbReference type="Proteomes" id="UP001500742">
    <property type="component" value="Unassembled WGS sequence"/>
</dbReference>
<protein>
    <submittedName>
        <fullName evidence="1">Uncharacterized protein</fullName>
    </submittedName>
</protein>
<keyword evidence="2" id="KW-1185">Reference proteome</keyword>
<dbReference type="EMBL" id="BAAAZC010000017">
    <property type="protein sequence ID" value="GAA3972802.1"/>
    <property type="molecule type" value="Genomic_DNA"/>
</dbReference>
<reference evidence="2" key="1">
    <citation type="journal article" date="2019" name="Int. J. Syst. Evol. Microbiol.">
        <title>The Global Catalogue of Microorganisms (GCM) 10K type strain sequencing project: providing services to taxonomists for standard genome sequencing and annotation.</title>
        <authorList>
            <consortium name="The Broad Institute Genomics Platform"/>
            <consortium name="The Broad Institute Genome Sequencing Center for Infectious Disease"/>
            <person name="Wu L."/>
            <person name="Ma J."/>
        </authorList>
    </citation>
    <scope>NUCLEOTIDE SEQUENCE [LARGE SCALE GENOMIC DNA]</scope>
    <source>
        <strain evidence="2">JCM 16601</strain>
    </source>
</reference>
<evidence type="ECO:0000313" key="1">
    <source>
        <dbReference type="EMBL" id="GAA3972802.1"/>
    </source>
</evidence>
<evidence type="ECO:0000313" key="2">
    <source>
        <dbReference type="Proteomes" id="UP001500742"/>
    </source>
</evidence>
<organism evidence="1 2">
    <name type="scientific">Mucilaginibacter dorajii</name>
    <dbReference type="NCBI Taxonomy" id="692994"/>
    <lineage>
        <taxon>Bacteria</taxon>
        <taxon>Pseudomonadati</taxon>
        <taxon>Bacteroidota</taxon>
        <taxon>Sphingobacteriia</taxon>
        <taxon>Sphingobacteriales</taxon>
        <taxon>Sphingobacteriaceae</taxon>
        <taxon>Mucilaginibacter</taxon>
    </lineage>
</organism>
<proteinExistence type="predicted"/>